<dbReference type="GO" id="GO:0009073">
    <property type="term" value="P:aromatic amino acid family biosynthetic process"/>
    <property type="evidence" value="ECO:0007669"/>
    <property type="project" value="UniProtKB-KW"/>
</dbReference>
<dbReference type="EMBL" id="SLWL01000011">
    <property type="protein sequence ID" value="TCO11855.1"/>
    <property type="molecule type" value="Genomic_DNA"/>
</dbReference>
<evidence type="ECO:0000256" key="12">
    <source>
        <dbReference type="ARBA" id="ARBA00022741"/>
    </source>
</evidence>
<proteinExistence type="inferred from homology"/>
<dbReference type="CDD" id="cd08195">
    <property type="entry name" value="DHQS"/>
    <property type="match status" value="1"/>
</dbReference>
<dbReference type="InterPro" id="IPR030960">
    <property type="entry name" value="DHQS/DOIS_N"/>
</dbReference>
<comment type="caution">
    <text evidence="18">Lacks conserved residue(s) required for the propagation of feature annotation.</text>
</comment>
<comment type="subcellular location">
    <subcellularLocation>
        <location evidence="4 18">Cytoplasm</location>
    </subcellularLocation>
</comment>
<dbReference type="SUPFAM" id="SSF56796">
    <property type="entry name" value="Dehydroquinate synthase-like"/>
    <property type="match status" value="1"/>
</dbReference>
<dbReference type="GO" id="GO:0005737">
    <property type="term" value="C:cytoplasm"/>
    <property type="evidence" value="ECO:0007669"/>
    <property type="project" value="UniProtKB-SubCell"/>
</dbReference>
<dbReference type="PIRSF" id="PIRSF001455">
    <property type="entry name" value="DHQ_synth"/>
    <property type="match status" value="1"/>
</dbReference>
<comment type="caution">
    <text evidence="21">The sequence shown here is derived from an EMBL/GenBank/DDBJ whole genome shotgun (WGS) entry which is preliminary data.</text>
</comment>
<evidence type="ECO:0000256" key="1">
    <source>
        <dbReference type="ARBA" id="ARBA00001393"/>
    </source>
</evidence>
<dbReference type="Gene3D" id="1.20.1090.10">
    <property type="entry name" value="Dehydroquinate synthase-like - alpha domain"/>
    <property type="match status" value="1"/>
</dbReference>
<feature type="domain" description="3-dehydroquinate synthase C-terminal" evidence="20">
    <location>
        <begin position="201"/>
        <end position="350"/>
    </location>
</feature>
<evidence type="ECO:0000256" key="8">
    <source>
        <dbReference type="ARBA" id="ARBA00017684"/>
    </source>
</evidence>
<keyword evidence="11 18" id="KW-0479">Metal-binding</keyword>
<comment type="catalytic activity">
    <reaction evidence="1 18">
        <text>7-phospho-2-dehydro-3-deoxy-D-arabino-heptonate = 3-dehydroquinate + phosphate</text>
        <dbReference type="Rhea" id="RHEA:21968"/>
        <dbReference type="ChEBI" id="CHEBI:32364"/>
        <dbReference type="ChEBI" id="CHEBI:43474"/>
        <dbReference type="ChEBI" id="CHEBI:58394"/>
        <dbReference type="EC" id="4.2.3.4"/>
    </reaction>
</comment>
<keyword evidence="10 18" id="KW-0028">Amino-acid biosynthesis</keyword>
<feature type="binding site" evidence="18">
    <location>
        <position position="285"/>
    </location>
    <ligand>
        <name>Zn(2+)</name>
        <dbReference type="ChEBI" id="CHEBI:29105"/>
    </ligand>
</feature>
<accession>A0A4V2RX51</accession>
<feature type="binding site" evidence="18">
    <location>
        <position position="171"/>
    </location>
    <ligand>
        <name>NAD(+)</name>
        <dbReference type="ChEBI" id="CHEBI:57540"/>
    </ligand>
</feature>
<evidence type="ECO:0000256" key="18">
    <source>
        <dbReference type="HAMAP-Rule" id="MF_00110"/>
    </source>
</evidence>
<feature type="domain" description="3-dehydroquinate synthase N-terminal" evidence="19">
    <location>
        <begin position="87"/>
        <end position="199"/>
    </location>
</feature>
<evidence type="ECO:0000256" key="17">
    <source>
        <dbReference type="ARBA" id="ARBA00023285"/>
    </source>
</evidence>
<feature type="binding site" evidence="18">
    <location>
        <begin position="149"/>
        <end position="150"/>
    </location>
    <ligand>
        <name>NAD(+)</name>
        <dbReference type="ChEBI" id="CHEBI:57540"/>
    </ligand>
</feature>
<evidence type="ECO:0000256" key="4">
    <source>
        <dbReference type="ARBA" id="ARBA00004496"/>
    </source>
</evidence>
<dbReference type="InterPro" id="IPR050071">
    <property type="entry name" value="Dehydroquinate_synthase"/>
</dbReference>
<sequence>MTTAASAAAAQAQTADNGGERVIRVALAERSYDIRIGRGLLDGLGGAVARLAPGANVAIITDENVNRVLGERARASLTQAGQRVETIVLPPGEATKSWDHVGQVCEALLAAKIERGDIVVALGGGVIGDLAGFAAAIVRRGVRFVQVPTSLLAQVDSSVGGKTGINSPHGKNLIGAFYQPSLVLADTAVLDTLPVRELRAGYAEVAKYGLIDQPEFFAWCEQNWQGVYDGTDAREYAVATSCAAKAAVVARDETETGDRALLNLGHTFGHALERLTHYDSARLVHGEGVAIGMAQAFRFSARLGLCAPADADRVARHLAAAGLPVHPAQIPGGVGTVDEVLEAMAQDKKVSRGALTFILARGIGQSFIAKNMPRDDVRAFLEADMAGGPGV</sequence>
<dbReference type="InterPro" id="IPR016037">
    <property type="entry name" value="DHQ_synth_AroB"/>
</dbReference>
<keyword evidence="13 18" id="KW-0862">Zinc</keyword>
<keyword evidence="12 18" id="KW-0547">Nucleotide-binding</keyword>
<dbReference type="GO" id="GO:0046872">
    <property type="term" value="F:metal ion binding"/>
    <property type="evidence" value="ECO:0007669"/>
    <property type="project" value="UniProtKB-KW"/>
</dbReference>
<evidence type="ECO:0000256" key="3">
    <source>
        <dbReference type="ARBA" id="ARBA00003485"/>
    </source>
</evidence>
<feature type="binding site" evidence="18">
    <location>
        <begin position="125"/>
        <end position="129"/>
    </location>
    <ligand>
        <name>NAD(+)</name>
        <dbReference type="ChEBI" id="CHEBI:57540"/>
    </ligand>
</feature>
<dbReference type="Gene3D" id="3.40.50.1970">
    <property type="match status" value="1"/>
</dbReference>
<dbReference type="Proteomes" id="UP000294881">
    <property type="component" value="Unassembled WGS sequence"/>
</dbReference>
<reference evidence="21 22" key="1">
    <citation type="submission" date="2019-03" db="EMBL/GenBank/DDBJ databases">
        <title>Genomic Encyclopedia of Type Strains, Phase IV (KMG-IV): sequencing the most valuable type-strain genomes for metagenomic binning, comparative biology and taxonomic classification.</title>
        <authorList>
            <person name="Goeker M."/>
        </authorList>
    </citation>
    <scope>NUCLEOTIDE SEQUENCE [LARGE SCALE GENOMIC DNA]</scope>
    <source>
        <strain evidence="21 22">DSM 22958</strain>
    </source>
</reference>
<evidence type="ECO:0000256" key="14">
    <source>
        <dbReference type="ARBA" id="ARBA00023027"/>
    </source>
</evidence>
<evidence type="ECO:0000259" key="19">
    <source>
        <dbReference type="Pfam" id="PF01761"/>
    </source>
</evidence>
<dbReference type="InterPro" id="IPR030963">
    <property type="entry name" value="DHQ_synth_fam"/>
</dbReference>
<feature type="binding site" evidence="18">
    <location>
        <position position="162"/>
    </location>
    <ligand>
        <name>NAD(+)</name>
        <dbReference type="ChEBI" id="CHEBI:57540"/>
    </ligand>
</feature>
<dbReference type="Pfam" id="PF24621">
    <property type="entry name" value="DHQS_C"/>
    <property type="match status" value="1"/>
</dbReference>
<evidence type="ECO:0000256" key="7">
    <source>
        <dbReference type="ARBA" id="ARBA00013031"/>
    </source>
</evidence>
<dbReference type="PANTHER" id="PTHR43622">
    <property type="entry name" value="3-DEHYDROQUINATE SYNTHASE"/>
    <property type="match status" value="1"/>
</dbReference>
<dbReference type="EC" id="4.2.3.4" evidence="7 18"/>
<keyword evidence="9 18" id="KW-0963">Cytoplasm</keyword>
<comment type="function">
    <text evidence="3 18">Catalyzes the conversion of 3-deoxy-D-arabino-heptulosonate 7-phosphate (DAHP) to dehydroquinate (DHQ).</text>
</comment>
<dbReference type="OrthoDB" id="9806583at2"/>
<feature type="binding site" evidence="18">
    <location>
        <position position="266"/>
    </location>
    <ligand>
        <name>Zn(2+)</name>
        <dbReference type="ChEBI" id="CHEBI:29105"/>
    </ligand>
</feature>
<keyword evidence="17 18" id="KW-0170">Cobalt</keyword>
<evidence type="ECO:0000256" key="5">
    <source>
        <dbReference type="ARBA" id="ARBA00004661"/>
    </source>
</evidence>
<dbReference type="FunFam" id="3.40.50.1970:FF:000001">
    <property type="entry name" value="3-dehydroquinate synthase"/>
    <property type="match status" value="1"/>
</dbReference>
<dbReference type="AlphaFoldDB" id="A0A4V2RX51"/>
<comment type="similarity">
    <text evidence="6 18">Belongs to the sugar phosphate cyclases superfamily. Dehydroquinate synthase family.</text>
</comment>
<organism evidence="21 22">
    <name type="scientific">Camelimonas lactis</name>
    <dbReference type="NCBI Taxonomy" id="659006"/>
    <lineage>
        <taxon>Bacteria</taxon>
        <taxon>Pseudomonadati</taxon>
        <taxon>Pseudomonadota</taxon>
        <taxon>Alphaproteobacteria</taxon>
        <taxon>Hyphomicrobiales</taxon>
        <taxon>Chelatococcaceae</taxon>
        <taxon>Camelimonas</taxon>
    </lineage>
</organism>
<dbReference type="UniPathway" id="UPA00053">
    <property type="reaction ID" value="UER00085"/>
</dbReference>
<dbReference type="NCBIfam" id="TIGR01357">
    <property type="entry name" value="aroB"/>
    <property type="match status" value="1"/>
</dbReference>
<dbReference type="Pfam" id="PF01761">
    <property type="entry name" value="DHQ_synthase"/>
    <property type="match status" value="1"/>
</dbReference>
<dbReference type="GO" id="GO:0003856">
    <property type="term" value="F:3-dehydroquinate synthase activity"/>
    <property type="evidence" value="ECO:0007669"/>
    <property type="project" value="UniProtKB-UniRule"/>
</dbReference>
<evidence type="ECO:0000256" key="2">
    <source>
        <dbReference type="ARBA" id="ARBA00001911"/>
    </source>
</evidence>
<name>A0A4V2RX51_9HYPH</name>
<evidence type="ECO:0000313" key="22">
    <source>
        <dbReference type="Proteomes" id="UP000294881"/>
    </source>
</evidence>
<evidence type="ECO:0000256" key="13">
    <source>
        <dbReference type="ARBA" id="ARBA00022833"/>
    </source>
</evidence>
<evidence type="ECO:0000256" key="11">
    <source>
        <dbReference type="ARBA" id="ARBA00022723"/>
    </source>
</evidence>
<evidence type="ECO:0000259" key="20">
    <source>
        <dbReference type="Pfam" id="PF24621"/>
    </source>
</evidence>
<feature type="binding site" evidence="18">
    <location>
        <position position="204"/>
    </location>
    <ligand>
        <name>Zn(2+)</name>
        <dbReference type="ChEBI" id="CHEBI:29105"/>
    </ligand>
</feature>
<gene>
    <name evidence="18" type="primary">aroB</name>
    <name evidence="21" type="ORF">EV666_111132</name>
</gene>
<evidence type="ECO:0000256" key="9">
    <source>
        <dbReference type="ARBA" id="ARBA00022490"/>
    </source>
</evidence>
<evidence type="ECO:0000256" key="15">
    <source>
        <dbReference type="ARBA" id="ARBA00023141"/>
    </source>
</evidence>
<keyword evidence="16 18" id="KW-0456">Lyase</keyword>
<comment type="cofactor">
    <cofactor evidence="2 18">
        <name>NAD(+)</name>
        <dbReference type="ChEBI" id="CHEBI:57540"/>
    </cofactor>
</comment>
<keyword evidence="22" id="KW-1185">Reference proteome</keyword>
<comment type="pathway">
    <text evidence="5 18">Metabolic intermediate biosynthesis; chorismate biosynthesis; chorismate from D-erythrose 4-phosphate and phosphoenolpyruvate: step 2/7.</text>
</comment>
<dbReference type="HAMAP" id="MF_00110">
    <property type="entry name" value="DHQ_synthase"/>
    <property type="match status" value="1"/>
</dbReference>
<dbReference type="PANTHER" id="PTHR43622:SF7">
    <property type="entry name" value="3-DEHYDROQUINATE SYNTHASE, CHLOROPLASTIC"/>
    <property type="match status" value="1"/>
</dbReference>
<dbReference type="GO" id="GO:0000166">
    <property type="term" value="F:nucleotide binding"/>
    <property type="evidence" value="ECO:0007669"/>
    <property type="project" value="UniProtKB-KW"/>
</dbReference>
<evidence type="ECO:0000256" key="16">
    <source>
        <dbReference type="ARBA" id="ARBA00023239"/>
    </source>
</evidence>
<dbReference type="GO" id="GO:0008652">
    <property type="term" value="P:amino acid biosynthetic process"/>
    <property type="evidence" value="ECO:0007669"/>
    <property type="project" value="UniProtKB-KW"/>
</dbReference>
<dbReference type="GO" id="GO:0009423">
    <property type="term" value="P:chorismate biosynthetic process"/>
    <property type="evidence" value="ECO:0007669"/>
    <property type="project" value="UniProtKB-UniRule"/>
</dbReference>
<keyword evidence="14 18" id="KW-0520">NAD</keyword>
<protein>
    <recommendedName>
        <fullName evidence="8 18">3-dehydroquinate synthase</fullName>
        <shortName evidence="18">DHQS</shortName>
        <ecNumber evidence="7 18">4.2.3.4</ecNumber>
    </recommendedName>
</protein>
<evidence type="ECO:0000256" key="6">
    <source>
        <dbReference type="ARBA" id="ARBA00005412"/>
    </source>
</evidence>
<dbReference type="RefSeq" id="WP_132008630.1">
    <property type="nucleotide sequence ID" value="NZ_JBHUNN010000002.1"/>
</dbReference>
<dbReference type="InterPro" id="IPR056179">
    <property type="entry name" value="DHQS_C"/>
</dbReference>
<comment type="cofactor">
    <cofactor evidence="18">
        <name>Co(2+)</name>
        <dbReference type="ChEBI" id="CHEBI:48828"/>
    </cofactor>
    <cofactor evidence="18">
        <name>Zn(2+)</name>
        <dbReference type="ChEBI" id="CHEBI:29105"/>
    </cofactor>
    <text evidence="18">Binds 1 divalent metal cation per subunit. Can use either Co(2+) or Zn(2+).</text>
</comment>
<keyword evidence="15 18" id="KW-0057">Aromatic amino acid biosynthesis</keyword>
<evidence type="ECO:0000256" key="10">
    <source>
        <dbReference type="ARBA" id="ARBA00022605"/>
    </source>
</evidence>
<evidence type="ECO:0000313" key="21">
    <source>
        <dbReference type="EMBL" id="TCO11855.1"/>
    </source>
</evidence>